<dbReference type="PROSITE" id="PS50956">
    <property type="entry name" value="HTH_ASNC_2"/>
    <property type="match status" value="1"/>
</dbReference>
<dbReference type="GO" id="GO:0043565">
    <property type="term" value="F:sequence-specific DNA binding"/>
    <property type="evidence" value="ECO:0007669"/>
    <property type="project" value="InterPro"/>
</dbReference>
<evidence type="ECO:0000259" key="5">
    <source>
        <dbReference type="PROSITE" id="PS50956"/>
    </source>
</evidence>
<dbReference type="EMBL" id="DTAD01000055">
    <property type="protein sequence ID" value="HGN90518.1"/>
    <property type="molecule type" value="Genomic_DNA"/>
</dbReference>
<dbReference type="Gene3D" id="3.30.70.920">
    <property type="match status" value="1"/>
</dbReference>
<keyword evidence="4" id="KW-0175">Coiled coil</keyword>
<keyword evidence="1" id="KW-0805">Transcription regulation</keyword>
<comment type="caution">
    <text evidence="7">The sequence shown here is derived from an EMBL/GenBank/DDBJ whole genome shotgun (WGS) entry which is preliminary data.</text>
</comment>
<dbReference type="PRINTS" id="PR00033">
    <property type="entry name" value="HTHASNC"/>
</dbReference>
<dbReference type="InterPro" id="IPR019888">
    <property type="entry name" value="Tscrpt_reg_AsnC-like"/>
</dbReference>
<dbReference type="Pfam" id="PF13404">
    <property type="entry name" value="HTH_AsnC-type"/>
    <property type="match status" value="1"/>
</dbReference>
<gene>
    <name evidence="8" type="ORF">ENM30_01055</name>
    <name evidence="7" type="ORF">ENT82_05260</name>
    <name evidence="6" type="ORF">ENU43_05840</name>
</gene>
<dbReference type="Pfam" id="PF01037">
    <property type="entry name" value="AsnC_trans_reg"/>
    <property type="match status" value="1"/>
</dbReference>
<dbReference type="InterPro" id="IPR036390">
    <property type="entry name" value="WH_DNA-bd_sf"/>
</dbReference>
<evidence type="ECO:0000256" key="3">
    <source>
        <dbReference type="ARBA" id="ARBA00023163"/>
    </source>
</evidence>
<reference evidence="7" key="1">
    <citation type="journal article" date="2020" name="mSystems">
        <title>Genome- and Community-Level Interaction Insights into Carbon Utilization and Element Cycling Functions of Hydrothermarchaeota in Hydrothermal Sediment.</title>
        <authorList>
            <person name="Zhou Z."/>
            <person name="Liu Y."/>
            <person name="Xu W."/>
            <person name="Pan J."/>
            <person name="Luo Z.H."/>
            <person name="Li M."/>
        </authorList>
    </citation>
    <scope>NUCLEOTIDE SEQUENCE [LARGE SCALE GENOMIC DNA]</scope>
    <source>
        <strain evidence="8">SpSt-1073</strain>
        <strain evidence="7">SpSt-613</strain>
        <strain evidence="6">SpSt-669</strain>
    </source>
</reference>
<dbReference type="SUPFAM" id="SSF54909">
    <property type="entry name" value="Dimeric alpha+beta barrel"/>
    <property type="match status" value="1"/>
</dbReference>
<dbReference type="EMBL" id="DRXG01000016">
    <property type="protein sequence ID" value="HHN51880.1"/>
    <property type="molecule type" value="Genomic_DNA"/>
</dbReference>
<accession>A0A7C4E1J8</accession>
<dbReference type="InterPro" id="IPR011008">
    <property type="entry name" value="Dimeric_a/b-barrel"/>
</dbReference>
<evidence type="ECO:0000256" key="2">
    <source>
        <dbReference type="ARBA" id="ARBA00023125"/>
    </source>
</evidence>
<evidence type="ECO:0000256" key="4">
    <source>
        <dbReference type="SAM" id="Coils"/>
    </source>
</evidence>
<dbReference type="GO" id="GO:0043200">
    <property type="term" value="P:response to amino acid"/>
    <property type="evidence" value="ECO:0007669"/>
    <property type="project" value="TreeGrafter"/>
</dbReference>
<dbReference type="InterPro" id="IPR036388">
    <property type="entry name" value="WH-like_DNA-bd_sf"/>
</dbReference>
<dbReference type="CDD" id="cd00090">
    <property type="entry name" value="HTH_ARSR"/>
    <property type="match status" value="1"/>
</dbReference>
<dbReference type="InterPro" id="IPR000485">
    <property type="entry name" value="AsnC-type_HTH_dom"/>
</dbReference>
<evidence type="ECO:0000313" key="7">
    <source>
        <dbReference type="EMBL" id="HGN90518.1"/>
    </source>
</evidence>
<dbReference type="Gene3D" id="1.10.10.10">
    <property type="entry name" value="Winged helix-like DNA-binding domain superfamily/Winged helix DNA-binding domain"/>
    <property type="match status" value="1"/>
</dbReference>
<dbReference type="PANTHER" id="PTHR30154:SF34">
    <property type="entry name" value="TRANSCRIPTIONAL REGULATOR AZLB"/>
    <property type="match status" value="1"/>
</dbReference>
<proteinExistence type="predicted"/>
<dbReference type="EMBL" id="DTCM01000074">
    <property type="protein sequence ID" value="HGL41166.1"/>
    <property type="molecule type" value="Genomic_DNA"/>
</dbReference>
<dbReference type="InterPro" id="IPR011991">
    <property type="entry name" value="ArsR-like_HTH"/>
</dbReference>
<name>A0A7C4E1J8_CALS0</name>
<evidence type="ECO:0000313" key="6">
    <source>
        <dbReference type="EMBL" id="HGL41166.1"/>
    </source>
</evidence>
<dbReference type="SMART" id="SM00344">
    <property type="entry name" value="HTH_ASNC"/>
    <property type="match status" value="1"/>
</dbReference>
<evidence type="ECO:0000256" key="1">
    <source>
        <dbReference type="ARBA" id="ARBA00023015"/>
    </source>
</evidence>
<keyword evidence="3" id="KW-0804">Transcription</keyword>
<organism evidence="7">
    <name type="scientific">Caldiarchaeum subterraneum</name>
    <dbReference type="NCBI Taxonomy" id="311458"/>
    <lineage>
        <taxon>Archaea</taxon>
        <taxon>Nitrososphaerota</taxon>
        <taxon>Candidatus Caldarchaeales</taxon>
        <taxon>Candidatus Caldarchaeaceae</taxon>
        <taxon>Candidatus Caldarchaeum</taxon>
    </lineage>
</organism>
<dbReference type="AlphaFoldDB" id="A0A7C4E1J8"/>
<dbReference type="SUPFAM" id="SSF46785">
    <property type="entry name" value="Winged helix' DNA-binding domain"/>
    <property type="match status" value="1"/>
</dbReference>
<feature type="domain" description="HTH asnC-type" evidence="5">
    <location>
        <begin position="5"/>
        <end position="66"/>
    </location>
</feature>
<feature type="coiled-coil region" evidence="4">
    <location>
        <begin position="3"/>
        <end position="30"/>
    </location>
</feature>
<protein>
    <submittedName>
        <fullName evidence="7">Lrp/AsnC family transcriptional regulator</fullName>
    </submittedName>
</protein>
<dbReference type="PANTHER" id="PTHR30154">
    <property type="entry name" value="LEUCINE-RESPONSIVE REGULATORY PROTEIN"/>
    <property type="match status" value="1"/>
</dbReference>
<dbReference type="GO" id="GO:0005829">
    <property type="term" value="C:cytosol"/>
    <property type="evidence" value="ECO:0007669"/>
    <property type="project" value="TreeGrafter"/>
</dbReference>
<dbReference type="InterPro" id="IPR019887">
    <property type="entry name" value="Tscrpt_reg_AsnC/Lrp_C"/>
</dbReference>
<sequence>MSTELDEKDLKILQELVEDAEQTVSAIAAKVKMPRTTVQERIKRLKQLGVIKKFTVQLDHSKLGKPATAFVLVSFQQGTTSQKKLAEDIAKLPEVVEAHVITGEWDIIVKVRSESMQSIGSLVVDKIRNMSGVGKTVTCVSLAAVKESV</sequence>
<keyword evidence="2" id="KW-0238">DNA-binding</keyword>
<evidence type="ECO:0000313" key="8">
    <source>
        <dbReference type="EMBL" id="HHN51880.1"/>
    </source>
</evidence>